<comment type="caution">
    <text evidence="1">The sequence shown here is derived from an EMBL/GenBank/DDBJ whole genome shotgun (WGS) entry which is preliminary data.</text>
</comment>
<keyword evidence="2" id="KW-1185">Reference proteome</keyword>
<dbReference type="Proteomes" id="UP000765509">
    <property type="component" value="Unassembled WGS sequence"/>
</dbReference>
<evidence type="ECO:0000313" key="1">
    <source>
        <dbReference type="EMBL" id="MBW0513323.1"/>
    </source>
</evidence>
<name>A0A9Q3HQ10_9BASI</name>
<protein>
    <submittedName>
        <fullName evidence="1">Uncharacterized protein</fullName>
    </submittedName>
</protein>
<reference evidence="1" key="1">
    <citation type="submission" date="2021-03" db="EMBL/GenBank/DDBJ databases">
        <title>Draft genome sequence of rust myrtle Austropuccinia psidii MF-1, a brazilian biotype.</title>
        <authorList>
            <person name="Quecine M.C."/>
            <person name="Pachon D.M.R."/>
            <person name="Bonatelli M.L."/>
            <person name="Correr F.H."/>
            <person name="Franceschini L.M."/>
            <person name="Leite T.F."/>
            <person name="Margarido G.R.A."/>
            <person name="Almeida C.A."/>
            <person name="Ferrarezi J.A."/>
            <person name="Labate C.A."/>
        </authorList>
    </citation>
    <scope>NUCLEOTIDE SEQUENCE</scope>
    <source>
        <strain evidence="1">MF-1</strain>
    </source>
</reference>
<organism evidence="1 2">
    <name type="scientific">Austropuccinia psidii MF-1</name>
    <dbReference type="NCBI Taxonomy" id="1389203"/>
    <lineage>
        <taxon>Eukaryota</taxon>
        <taxon>Fungi</taxon>
        <taxon>Dikarya</taxon>
        <taxon>Basidiomycota</taxon>
        <taxon>Pucciniomycotina</taxon>
        <taxon>Pucciniomycetes</taxon>
        <taxon>Pucciniales</taxon>
        <taxon>Sphaerophragmiaceae</taxon>
        <taxon>Austropuccinia</taxon>
    </lineage>
</organism>
<accession>A0A9Q3HQ10</accession>
<evidence type="ECO:0000313" key="2">
    <source>
        <dbReference type="Proteomes" id="UP000765509"/>
    </source>
</evidence>
<gene>
    <name evidence="1" type="ORF">O181_053038</name>
</gene>
<sequence length="130" mass="15994">MGQEPWKEVPKPNEWPHFSDEGEYYHFEFIICSDIIKEYFELPERLVTAIFKTLFTKSAHRWYIKFRKVHVHQSWTWWKSQIMNKWANDSWRPIVEKSFYSSKFNADKDRDLPWFYQQKDGLAALYTEMS</sequence>
<dbReference type="OrthoDB" id="2506710at2759"/>
<proteinExistence type="predicted"/>
<dbReference type="AlphaFoldDB" id="A0A9Q3HQ10"/>
<dbReference type="EMBL" id="AVOT02023349">
    <property type="protein sequence ID" value="MBW0513323.1"/>
    <property type="molecule type" value="Genomic_DNA"/>
</dbReference>